<keyword evidence="2" id="KW-1185">Reference proteome</keyword>
<reference evidence="1 2" key="1">
    <citation type="journal article" date="2024" name="bioRxiv">
        <title>A reference genome for Trichogramma kaykai: A tiny desert-dwelling parasitoid wasp with competing sex-ratio distorters.</title>
        <authorList>
            <person name="Culotta J."/>
            <person name="Lindsey A.R."/>
        </authorList>
    </citation>
    <scope>NUCLEOTIDE SEQUENCE [LARGE SCALE GENOMIC DNA]</scope>
    <source>
        <strain evidence="1 2">KSX58</strain>
    </source>
</reference>
<evidence type="ECO:0000313" key="2">
    <source>
        <dbReference type="Proteomes" id="UP001627154"/>
    </source>
</evidence>
<name>A0ABD2VVA7_9HYME</name>
<accession>A0ABD2VVA7</accession>
<sequence>MRVQKQNCFYARVALLFEAATTCRRKVSDVYDRKQRRRWQNTKNEKQDGIVKVIVKVVVAGTVKPEKKPSPLRDLEDLGDCDEAKEEEEERAIKKEKGNEYFILENVTDDE</sequence>
<protein>
    <submittedName>
        <fullName evidence="1">Uncharacterized protein</fullName>
    </submittedName>
</protein>
<dbReference type="AlphaFoldDB" id="A0ABD2VVA7"/>
<organism evidence="1 2">
    <name type="scientific">Trichogramma kaykai</name>
    <dbReference type="NCBI Taxonomy" id="54128"/>
    <lineage>
        <taxon>Eukaryota</taxon>
        <taxon>Metazoa</taxon>
        <taxon>Ecdysozoa</taxon>
        <taxon>Arthropoda</taxon>
        <taxon>Hexapoda</taxon>
        <taxon>Insecta</taxon>
        <taxon>Pterygota</taxon>
        <taxon>Neoptera</taxon>
        <taxon>Endopterygota</taxon>
        <taxon>Hymenoptera</taxon>
        <taxon>Apocrita</taxon>
        <taxon>Proctotrupomorpha</taxon>
        <taxon>Chalcidoidea</taxon>
        <taxon>Trichogrammatidae</taxon>
        <taxon>Trichogramma</taxon>
    </lineage>
</organism>
<gene>
    <name evidence="1" type="ORF">TKK_019762</name>
</gene>
<comment type="caution">
    <text evidence="1">The sequence shown here is derived from an EMBL/GenBank/DDBJ whole genome shotgun (WGS) entry which is preliminary data.</text>
</comment>
<dbReference type="Proteomes" id="UP001627154">
    <property type="component" value="Unassembled WGS sequence"/>
</dbReference>
<evidence type="ECO:0000313" key="1">
    <source>
        <dbReference type="EMBL" id="KAL3384679.1"/>
    </source>
</evidence>
<proteinExistence type="predicted"/>
<dbReference type="EMBL" id="JBJJXI010000170">
    <property type="protein sequence ID" value="KAL3384679.1"/>
    <property type="molecule type" value="Genomic_DNA"/>
</dbReference>